<dbReference type="AlphaFoldDB" id="A0A368KTV3"/>
<gene>
    <name evidence="4" type="ORF">DTL42_09500</name>
</gene>
<feature type="transmembrane region" description="Helical" evidence="2">
    <location>
        <begin position="185"/>
        <end position="204"/>
    </location>
</feature>
<reference evidence="4 5" key="1">
    <citation type="submission" date="2018-07" db="EMBL/GenBank/DDBJ databases">
        <title>Comparative genomes isolates from brazilian mangrove.</title>
        <authorList>
            <person name="De Araujo J.E."/>
            <person name="Taketani R.G."/>
            <person name="Silva M.C.P."/>
            <person name="Lourenco M.V."/>
            <person name="Oliveira V.M."/>
            <person name="Andreote F.D."/>
        </authorList>
    </citation>
    <scope>NUCLEOTIDE SEQUENCE [LARGE SCALE GENOMIC DNA]</scope>
    <source>
        <strain evidence="4 5">HEX PRIS-MGV</strain>
    </source>
</reference>
<feature type="signal peptide" evidence="3">
    <location>
        <begin position="1"/>
        <end position="24"/>
    </location>
</feature>
<evidence type="ECO:0000256" key="3">
    <source>
        <dbReference type="SAM" id="SignalP"/>
    </source>
</evidence>
<feature type="transmembrane region" description="Helical" evidence="2">
    <location>
        <begin position="153"/>
        <end position="173"/>
    </location>
</feature>
<organism evidence="4 5">
    <name type="scientific">Bremerella cremea</name>
    <dbReference type="NCBI Taxonomy" id="1031537"/>
    <lineage>
        <taxon>Bacteria</taxon>
        <taxon>Pseudomonadati</taxon>
        <taxon>Planctomycetota</taxon>
        <taxon>Planctomycetia</taxon>
        <taxon>Pirellulales</taxon>
        <taxon>Pirellulaceae</taxon>
        <taxon>Bremerella</taxon>
    </lineage>
</organism>
<evidence type="ECO:0000256" key="2">
    <source>
        <dbReference type="SAM" id="Phobius"/>
    </source>
</evidence>
<dbReference type="RefSeq" id="WP_114368525.1">
    <property type="nucleotide sequence ID" value="NZ_QPEX01000011.1"/>
</dbReference>
<feature type="region of interest" description="Disordered" evidence="1">
    <location>
        <begin position="25"/>
        <end position="77"/>
    </location>
</feature>
<proteinExistence type="predicted"/>
<protein>
    <submittedName>
        <fullName evidence="4">Uncharacterized protein</fullName>
    </submittedName>
</protein>
<keyword evidence="2" id="KW-1133">Transmembrane helix</keyword>
<keyword evidence="2" id="KW-0472">Membrane</keyword>
<accession>A0A368KTV3</accession>
<dbReference type="Proteomes" id="UP000253562">
    <property type="component" value="Unassembled WGS sequence"/>
</dbReference>
<comment type="caution">
    <text evidence="4">The sequence shown here is derived from an EMBL/GenBank/DDBJ whole genome shotgun (WGS) entry which is preliminary data.</text>
</comment>
<name>A0A368KTV3_9BACT</name>
<evidence type="ECO:0000313" key="4">
    <source>
        <dbReference type="EMBL" id="RCS53100.1"/>
    </source>
</evidence>
<keyword evidence="3" id="KW-0732">Signal</keyword>
<dbReference type="OrthoDB" id="212416at2"/>
<feature type="chain" id="PRO_5016620198" evidence="3">
    <location>
        <begin position="25"/>
        <end position="228"/>
    </location>
</feature>
<evidence type="ECO:0000256" key="1">
    <source>
        <dbReference type="SAM" id="MobiDB-lite"/>
    </source>
</evidence>
<feature type="compositionally biased region" description="Basic and acidic residues" evidence="1">
    <location>
        <begin position="65"/>
        <end position="77"/>
    </location>
</feature>
<evidence type="ECO:0000313" key="5">
    <source>
        <dbReference type="Proteomes" id="UP000253562"/>
    </source>
</evidence>
<dbReference type="EMBL" id="QPEX01000011">
    <property type="protein sequence ID" value="RCS53100.1"/>
    <property type="molecule type" value="Genomic_DNA"/>
</dbReference>
<sequence>MSRPIALLSLIVLAFVVFSPPAWGQDEPTPELPPTPQVENAAAPEAGKVQEGTNAEAKTEPAAPEPKEIKEPPTEMPKDIEKIADKVDQSTAAKDTSAGILTPIYMLAEAFSFPLFHWVAFSLMFAGVVSFALQLVIGKLVVMAHLGFSPREIISDAFGLVISVIGLVLTTQAAVENSSFTQSPFLVISASVVGAVFGLLMYFWGQAQEVEAVQGRRAAAELKAKKAK</sequence>
<feature type="transmembrane region" description="Helical" evidence="2">
    <location>
        <begin position="115"/>
        <end position="141"/>
    </location>
</feature>
<keyword evidence="2" id="KW-0812">Transmembrane</keyword>